<feature type="compositionally biased region" description="Basic and acidic residues" evidence="1">
    <location>
        <begin position="225"/>
        <end position="249"/>
    </location>
</feature>
<protein>
    <submittedName>
        <fullName evidence="2">Uncharacterized protein</fullName>
    </submittedName>
</protein>
<feature type="compositionally biased region" description="Basic and acidic residues" evidence="1">
    <location>
        <begin position="266"/>
        <end position="278"/>
    </location>
</feature>
<proteinExistence type="predicted"/>
<sequence>MEIAEKDTKEPPCYVLVNFPLDGDGGNFDMIPKDWIEVDDKSQNLTCPFISENASKDQQDKCDRLIRGSKPPLKNWKKYTIDIRGCAGNVKEGLRRLDQLKAIDYVFSTSDEDLEDTVKKIKNYYLKKHGDKKKVIKDLLSSGSDVFSENSRKVKEKHRPKSKGHEDDGTDQEIGKEKKNIKKSNPKVQTDSCHSESDLEERNSDMEKTESDEELQKKSKKFAKKTKESDHEERNSDMETTESDKELQKKPKKFEKKTKGALIQEWKADKIPSPKPKELSQALGSAINSSRDWGKKRKTQVTDDTGVVQQPEVTDNN</sequence>
<feature type="compositionally biased region" description="Polar residues" evidence="1">
    <location>
        <begin position="307"/>
        <end position="317"/>
    </location>
</feature>
<reference evidence="2 3" key="1">
    <citation type="submission" date="2020-08" db="EMBL/GenBank/DDBJ databases">
        <title>Aphidius gifuensis genome sequencing and assembly.</title>
        <authorList>
            <person name="Du Z."/>
        </authorList>
    </citation>
    <scope>NUCLEOTIDE SEQUENCE [LARGE SCALE GENOMIC DNA]</scope>
    <source>
        <strain evidence="2">YNYX2018</strain>
        <tissue evidence="2">Adults</tissue>
    </source>
</reference>
<accession>A0A834XX76</accession>
<feature type="region of interest" description="Disordered" evidence="1">
    <location>
        <begin position="146"/>
        <end position="317"/>
    </location>
</feature>
<feature type="compositionally biased region" description="Basic and acidic residues" evidence="1">
    <location>
        <begin position="163"/>
        <end position="178"/>
    </location>
</feature>
<feature type="compositionally biased region" description="Basic and acidic residues" evidence="1">
    <location>
        <begin position="193"/>
        <end position="217"/>
    </location>
</feature>
<evidence type="ECO:0000256" key="1">
    <source>
        <dbReference type="SAM" id="MobiDB-lite"/>
    </source>
</evidence>
<organism evidence="2 3">
    <name type="scientific">Aphidius gifuensis</name>
    <name type="common">Parasitoid wasp</name>
    <dbReference type="NCBI Taxonomy" id="684658"/>
    <lineage>
        <taxon>Eukaryota</taxon>
        <taxon>Metazoa</taxon>
        <taxon>Ecdysozoa</taxon>
        <taxon>Arthropoda</taxon>
        <taxon>Hexapoda</taxon>
        <taxon>Insecta</taxon>
        <taxon>Pterygota</taxon>
        <taxon>Neoptera</taxon>
        <taxon>Endopterygota</taxon>
        <taxon>Hymenoptera</taxon>
        <taxon>Apocrita</taxon>
        <taxon>Ichneumonoidea</taxon>
        <taxon>Braconidae</taxon>
        <taxon>Aphidiinae</taxon>
        <taxon>Aphidius</taxon>
    </lineage>
</organism>
<dbReference type="Proteomes" id="UP000639338">
    <property type="component" value="Unassembled WGS sequence"/>
</dbReference>
<dbReference type="AlphaFoldDB" id="A0A834XX76"/>
<keyword evidence="3" id="KW-1185">Reference proteome</keyword>
<evidence type="ECO:0000313" key="2">
    <source>
        <dbReference type="EMBL" id="KAF7994272.1"/>
    </source>
</evidence>
<name>A0A834XX76_APHGI</name>
<gene>
    <name evidence="2" type="ORF">HCN44_003362</name>
</gene>
<dbReference type="EMBL" id="JACMRX010000002">
    <property type="protein sequence ID" value="KAF7994272.1"/>
    <property type="molecule type" value="Genomic_DNA"/>
</dbReference>
<comment type="caution">
    <text evidence="2">The sequence shown here is derived from an EMBL/GenBank/DDBJ whole genome shotgun (WGS) entry which is preliminary data.</text>
</comment>
<feature type="compositionally biased region" description="Polar residues" evidence="1">
    <location>
        <begin position="282"/>
        <end position="291"/>
    </location>
</feature>
<evidence type="ECO:0000313" key="3">
    <source>
        <dbReference type="Proteomes" id="UP000639338"/>
    </source>
</evidence>